<protein>
    <submittedName>
        <fullName evidence="2">O-acetyl-ADP-ribose deacetylase</fullName>
    </submittedName>
</protein>
<gene>
    <name evidence="2" type="ORF">F8O01_02245</name>
</gene>
<dbReference type="Gene3D" id="3.40.220.10">
    <property type="entry name" value="Leucine Aminopeptidase, subunit E, domain 1"/>
    <property type="match status" value="1"/>
</dbReference>
<sequence length="179" mass="18599">MDIEAITGDITRVRVDAIVNAANRLLLGGGGVDGAIHAAAGPALLEACRELRRTTYPQGLPVGEAAATAAGALPATWVIHTVGPNRNVGETERELLAACFTSSLRLAAELGARSVAFPAIGAGAFGWQMVTVAELATEAVRSAEAAGVERVTFVLTDDRATQLFRLALTPARSRGRLVR</sequence>
<evidence type="ECO:0000259" key="1">
    <source>
        <dbReference type="PROSITE" id="PS51154"/>
    </source>
</evidence>
<dbReference type="AlphaFoldDB" id="A0A7J5C1F9"/>
<reference evidence="2 3" key="1">
    <citation type="submission" date="2019-09" db="EMBL/GenBank/DDBJ databases">
        <title>Phylogeny of genus Pseudoclavibacter and closely related genus.</title>
        <authorList>
            <person name="Li Y."/>
        </authorList>
    </citation>
    <scope>NUCLEOTIDE SEQUENCE [LARGE SCALE GENOMIC DNA]</scope>
    <source>
        <strain evidence="2 3">DSM 23821</strain>
    </source>
</reference>
<feature type="domain" description="Macro" evidence="1">
    <location>
        <begin position="1"/>
        <end position="172"/>
    </location>
</feature>
<dbReference type="OrthoDB" id="6194521at2"/>
<dbReference type="EMBL" id="WBJZ01000002">
    <property type="protein sequence ID" value="KAB1662301.1"/>
    <property type="molecule type" value="Genomic_DNA"/>
</dbReference>
<dbReference type="PANTHER" id="PTHR11106">
    <property type="entry name" value="GANGLIOSIDE INDUCED DIFFERENTIATION ASSOCIATED PROTEIN 2-RELATED"/>
    <property type="match status" value="1"/>
</dbReference>
<dbReference type="SUPFAM" id="SSF52949">
    <property type="entry name" value="Macro domain-like"/>
    <property type="match status" value="1"/>
</dbReference>
<dbReference type="PANTHER" id="PTHR11106:SF27">
    <property type="entry name" value="MACRO DOMAIN-CONTAINING PROTEIN"/>
    <property type="match status" value="1"/>
</dbReference>
<evidence type="ECO:0000313" key="2">
    <source>
        <dbReference type="EMBL" id="KAB1662301.1"/>
    </source>
</evidence>
<dbReference type="InterPro" id="IPR002589">
    <property type="entry name" value="Macro_dom"/>
</dbReference>
<dbReference type="RefSeq" id="WP_158039239.1">
    <property type="nucleotide sequence ID" value="NZ_JACCFV010000001.1"/>
</dbReference>
<accession>A0A7J5C1F9</accession>
<organism evidence="2 3">
    <name type="scientific">Pseudoclavibacter chungangensis</name>
    <dbReference type="NCBI Taxonomy" id="587635"/>
    <lineage>
        <taxon>Bacteria</taxon>
        <taxon>Bacillati</taxon>
        <taxon>Actinomycetota</taxon>
        <taxon>Actinomycetes</taxon>
        <taxon>Micrococcales</taxon>
        <taxon>Microbacteriaceae</taxon>
        <taxon>Pseudoclavibacter</taxon>
    </lineage>
</organism>
<comment type="caution">
    <text evidence="2">The sequence shown here is derived from an EMBL/GenBank/DDBJ whole genome shotgun (WGS) entry which is preliminary data.</text>
</comment>
<name>A0A7J5C1F9_9MICO</name>
<dbReference type="NCBIfam" id="NF001664">
    <property type="entry name" value="PRK00431.1-6"/>
    <property type="match status" value="1"/>
</dbReference>
<keyword evidence="3" id="KW-1185">Reference proteome</keyword>
<dbReference type="InterPro" id="IPR043472">
    <property type="entry name" value="Macro_dom-like"/>
</dbReference>
<dbReference type="PROSITE" id="PS51154">
    <property type="entry name" value="MACRO"/>
    <property type="match status" value="1"/>
</dbReference>
<dbReference type="SMART" id="SM00506">
    <property type="entry name" value="A1pp"/>
    <property type="match status" value="1"/>
</dbReference>
<dbReference type="Pfam" id="PF01661">
    <property type="entry name" value="Macro"/>
    <property type="match status" value="1"/>
</dbReference>
<proteinExistence type="predicted"/>
<dbReference type="Proteomes" id="UP000467240">
    <property type="component" value="Unassembled WGS sequence"/>
</dbReference>
<evidence type="ECO:0000313" key="3">
    <source>
        <dbReference type="Proteomes" id="UP000467240"/>
    </source>
</evidence>